<reference evidence="1 2" key="1">
    <citation type="submission" date="2019-12" db="EMBL/GenBank/DDBJ databases">
        <authorList>
            <person name="Li M."/>
        </authorList>
    </citation>
    <scope>NUCLEOTIDE SEQUENCE [LARGE SCALE GENOMIC DNA]</scope>
    <source>
        <strain evidence="1 2">GBMRC 2046</strain>
    </source>
</reference>
<dbReference type="AlphaFoldDB" id="A0A7X3S6D6"/>
<accession>A0A7X3S6D6</accession>
<dbReference type="EMBL" id="WUMV01000001">
    <property type="protein sequence ID" value="MXN63872.1"/>
    <property type="molecule type" value="Genomic_DNA"/>
</dbReference>
<name>A0A7X3S6D6_9HYPH</name>
<gene>
    <name evidence="1" type="ORF">GR183_03060</name>
</gene>
<organism evidence="1 2">
    <name type="scientific">Stappia sediminis</name>
    <dbReference type="NCBI Taxonomy" id="2692190"/>
    <lineage>
        <taxon>Bacteria</taxon>
        <taxon>Pseudomonadati</taxon>
        <taxon>Pseudomonadota</taxon>
        <taxon>Alphaproteobacteria</taxon>
        <taxon>Hyphomicrobiales</taxon>
        <taxon>Stappiaceae</taxon>
        <taxon>Stappia</taxon>
    </lineage>
</organism>
<evidence type="ECO:0000313" key="1">
    <source>
        <dbReference type="EMBL" id="MXN63872.1"/>
    </source>
</evidence>
<proteinExistence type="predicted"/>
<comment type="caution">
    <text evidence="1">The sequence shown here is derived from an EMBL/GenBank/DDBJ whole genome shotgun (WGS) entry which is preliminary data.</text>
</comment>
<protein>
    <submittedName>
        <fullName evidence="1">Uncharacterized protein</fullName>
    </submittedName>
</protein>
<dbReference type="Proteomes" id="UP000433101">
    <property type="component" value="Unassembled WGS sequence"/>
</dbReference>
<keyword evidence="2" id="KW-1185">Reference proteome</keyword>
<dbReference type="RefSeq" id="WP_160774092.1">
    <property type="nucleotide sequence ID" value="NZ_WUMV01000001.1"/>
</dbReference>
<sequence>MARLPRRAGYMYFEVSDEELAKLAEAFETKTGHPIEITPELAGDFRMALGYAHGAAHAVMPEFGEALSDYYEENFRRHADATTGEERQEYLEAANRARLARHAPKDDPQVSDLLREVKPIIAALRKLEGITSAVQSGPIEGNDLELFLLLQPALKAIVAPDFEGIPGMDGDPVHMHLSDLRGLLPPVIDALEHVAEELSATRGKAGRATYDWYDIFLAPVLRIAEHNGIRLSVSTDPVTNERKGAILDLVEAFEGFLVSPIRSDNRNTLHSRFKRSLKRLNTAKAQNPPEKSGN</sequence>
<evidence type="ECO:0000313" key="2">
    <source>
        <dbReference type="Proteomes" id="UP000433101"/>
    </source>
</evidence>